<feature type="compositionally biased region" description="Basic and acidic residues" evidence="4">
    <location>
        <begin position="1549"/>
        <end position="1562"/>
    </location>
</feature>
<dbReference type="OrthoDB" id="10612979at2759"/>
<evidence type="ECO:0000256" key="4">
    <source>
        <dbReference type="SAM" id="MobiDB-lite"/>
    </source>
</evidence>
<dbReference type="Gene3D" id="3.40.395.10">
    <property type="entry name" value="Adenoviral Proteinase, Chain A"/>
    <property type="match status" value="2"/>
</dbReference>
<dbReference type="SUPFAM" id="SSF54001">
    <property type="entry name" value="Cysteine proteinases"/>
    <property type="match status" value="2"/>
</dbReference>
<keyword evidence="2" id="KW-0645">Protease</keyword>
<evidence type="ECO:0000256" key="3">
    <source>
        <dbReference type="ARBA" id="ARBA00022801"/>
    </source>
</evidence>
<evidence type="ECO:0000313" key="6">
    <source>
        <dbReference type="EMBL" id="KXS98011.1"/>
    </source>
</evidence>
<feature type="compositionally biased region" description="Polar residues" evidence="4">
    <location>
        <begin position="556"/>
        <end position="567"/>
    </location>
</feature>
<dbReference type="InterPro" id="IPR003653">
    <property type="entry name" value="Peptidase_C48_C"/>
</dbReference>
<feature type="compositionally biased region" description="Polar residues" evidence="4">
    <location>
        <begin position="73"/>
        <end position="92"/>
    </location>
</feature>
<comment type="similarity">
    <text evidence="1">Belongs to the peptidase C48 family.</text>
</comment>
<dbReference type="GO" id="GO:0008234">
    <property type="term" value="F:cysteine-type peptidase activity"/>
    <property type="evidence" value="ECO:0007669"/>
    <property type="project" value="InterPro"/>
</dbReference>
<evidence type="ECO:0000259" key="5">
    <source>
        <dbReference type="PROSITE" id="PS50600"/>
    </source>
</evidence>
<keyword evidence="7" id="KW-1185">Reference proteome</keyword>
<dbReference type="Pfam" id="PF02902">
    <property type="entry name" value="Peptidase_C48"/>
    <property type="match status" value="1"/>
</dbReference>
<comment type="caution">
    <text evidence="6">The sequence shown here is derived from an EMBL/GenBank/DDBJ whole genome shotgun (WGS) entry which is preliminary data.</text>
</comment>
<feature type="compositionally biased region" description="Basic residues" evidence="4">
    <location>
        <begin position="572"/>
        <end position="586"/>
    </location>
</feature>
<sequence length="1570" mass="178465">MDSASPLAAHGSAQKRRFPESSTFGDTKAKTRKLNESITALLAASRQREQAQAQHASAQEKPLNEEAAEAAGSPTNCAYTWEPTQMTGSEPSDSAMRSKDVKAQSGQPEQPAATESFSEHGPDMDTEVAPCVNSDPVPAENSDDDNGYNYEGADIDSDENMEACFSVIEPGEDLEKAKELSAEADRFKAGQKARFPGKQEEARKEIELLESDVDDPFSQAFASILRIAMEQAFLDSRHQSHAYNFPLRPIPRNPQLAAVETTGLAWHYLQEIPPRTSKPTQTTDHWYSEKMIINLVAIESDTHAQGSFFCKPTDIRYWVDNGMLITEIVERLRRDIQHAKAKGWTRTNDENLDQFTTLDGAKKGTKRVVVPICHGNHWFVAIGDPDLDSPKGDRVGAITILNSMHGRASNLNEKLAKPLMELLAEYPEFAWEQDNWQFVAQETVVQSNDIDCGPITVENCNRSLARRPPMSTDDEQTDFGSVLRLKHLQSYRDAVLRAYSGSSTTSNANSPSSQQALSQGELHVVNGLMESMDVDETLQTPITSGKKSSPEKNTGKGISTSKNLSQGTTKSEKRKKKSAKSKSKPKTHTEVNRDYYEANISSVKEQIRKVFQQADEESTRQVWFPASANLNMWLGKTINDHFPNWQTNTSEKRSASDGGATDARFELTVEDIMSLGERQWLTSNIVEAITAVHFPDEAIDDNARIVKGFSMDHLYNKQGVLPEGHKGPLDPNDKKAVLPPPMNEVDFRDLLEAFFEMSDNVERAYGVVQDENEHHYFSFGIDRTTMQVDIIESWVPKQKIDQARHKKVVEQKFARLLENLAKAGDVWIGQEWQSTADKEWKFVWITGTYKQRNSDDCGVHALQNLIDWVNKKEVKSFHDANILRQRFLVRLQLYLSQEGKREENGEKKPWGGDSPFEDEMHDAWRKRVNNAGSSEHSRPPRQGDDIRAALNDVKNGKVTVADAPQYGMSIDGRHPITRLNMRQILVAILRTGPREGMTWEQIFRRFKSVHAALDQPMPHNYRQNLRFATNRRKGMMTSEDKDSGLIRLQDYDQHNIYDCDSALAWYGTDMNVHIEGRSSVEDDIQTRPALVIIPVRNSCPENRKVRVDADIVAQGTELHHNAARTLQIWHRVHNGRAEDLRQIDPTNLEALEQEDVAFYHAYTMVRSSVTPAFRNDAGIQTPQDDTVRDLLTELNRIGSQKSEKTLVTWLLAGVDAWTTDIDSIVAMVAEFEHLVFRVTMIMPKDKVKLLPQFKNRTPEEFSDAEDICWAHFDLSIVAEIHRQLLSDPRTPIQWQRIDQTTLIHMLREVEDWKTEVFTAQVEEYYDIRQRRESYEIGRALVSNLWRHHIGPNEYVPLKRCSICDEEEPVADWLRGPKDEADVICCASCEGESTRSRISKRDLDILQDAPLSLQNKMHLYRWLLEHAEKLRSLGAVRGGKEVRNFLDSEVSVRAAQDMFARSMNDLYHLGLIFRKGARREQPAEAIRLIRKHYMSSGVKIDYKPFEPIFTGFSQNTIRHRIHDIRMELLQQDHRRAFNDARAEPPNNAEEEQHAPGDDPRGEGEPSDDDDI</sequence>
<feature type="compositionally biased region" description="Low complexity" evidence="4">
    <location>
        <begin position="40"/>
        <end position="60"/>
    </location>
</feature>
<name>A0A139H6F5_9PEZI</name>
<feature type="region of interest" description="Disordered" evidence="4">
    <location>
        <begin position="540"/>
        <end position="593"/>
    </location>
</feature>
<protein>
    <recommendedName>
        <fullName evidence="5">Ubiquitin-like protease family profile domain-containing protein</fullName>
    </recommendedName>
</protein>
<organism evidence="6 7">
    <name type="scientific">Pseudocercospora eumusae</name>
    <dbReference type="NCBI Taxonomy" id="321146"/>
    <lineage>
        <taxon>Eukaryota</taxon>
        <taxon>Fungi</taxon>
        <taxon>Dikarya</taxon>
        <taxon>Ascomycota</taxon>
        <taxon>Pezizomycotina</taxon>
        <taxon>Dothideomycetes</taxon>
        <taxon>Dothideomycetidae</taxon>
        <taxon>Mycosphaerellales</taxon>
        <taxon>Mycosphaerellaceae</taxon>
        <taxon>Pseudocercospora</taxon>
    </lineage>
</organism>
<proteinExistence type="inferred from homology"/>
<dbReference type="GO" id="GO:0006508">
    <property type="term" value="P:proteolysis"/>
    <property type="evidence" value="ECO:0007669"/>
    <property type="project" value="UniProtKB-KW"/>
</dbReference>
<evidence type="ECO:0000256" key="2">
    <source>
        <dbReference type="ARBA" id="ARBA00022670"/>
    </source>
</evidence>
<dbReference type="GO" id="GO:0019783">
    <property type="term" value="F:ubiquitin-like protein peptidase activity"/>
    <property type="evidence" value="ECO:0007669"/>
    <property type="project" value="UniProtKB-ARBA"/>
</dbReference>
<evidence type="ECO:0000256" key="1">
    <source>
        <dbReference type="ARBA" id="ARBA00005234"/>
    </source>
</evidence>
<feature type="region of interest" description="Disordered" evidence="4">
    <location>
        <begin position="1"/>
        <end position="149"/>
    </location>
</feature>
<keyword evidence="3" id="KW-0378">Hydrolase</keyword>
<dbReference type="Proteomes" id="UP000070133">
    <property type="component" value="Unassembled WGS sequence"/>
</dbReference>
<accession>A0A139H6F5</accession>
<evidence type="ECO:0000313" key="7">
    <source>
        <dbReference type="Proteomes" id="UP000070133"/>
    </source>
</evidence>
<dbReference type="EMBL" id="LFZN01000126">
    <property type="protein sequence ID" value="KXS98011.1"/>
    <property type="molecule type" value="Genomic_DNA"/>
</dbReference>
<feature type="domain" description="Ubiquitin-like protease family profile" evidence="5">
    <location>
        <begin position="262"/>
        <end position="868"/>
    </location>
</feature>
<dbReference type="PROSITE" id="PS50600">
    <property type="entry name" value="ULP_PROTEASE"/>
    <property type="match status" value="1"/>
</dbReference>
<feature type="region of interest" description="Disordered" evidence="4">
    <location>
        <begin position="1536"/>
        <end position="1570"/>
    </location>
</feature>
<dbReference type="InterPro" id="IPR038765">
    <property type="entry name" value="Papain-like_cys_pep_sf"/>
</dbReference>
<gene>
    <name evidence="6" type="ORF">AC578_8756</name>
</gene>
<feature type="compositionally biased region" description="Polar residues" evidence="4">
    <location>
        <begin position="104"/>
        <end position="116"/>
    </location>
</feature>
<reference evidence="6 7" key="1">
    <citation type="submission" date="2015-07" db="EMBL/GenBank/DDBJ databases">
        <title>Comparative genomics of the Sigatoka disease complex on banana suggests a link between parallel evolutionary changes in Pseudocercospora fijiensis and Pseudocercospora eumusae and increased virulence on the banana host.</title>
        <authorList>
            <person name="Chang T.-C."/>
            <person name="Salvucci A."/>
            <person name="Crous P.W."/>
            <person name="Stergiopoulos I."/>
        </authorList>
    </citation>
    <scope>NUCLEOTIDE SEQUENCE [LARGE SCALE GENOMIC DNA]</scope>
    <source>
        <strain evidence="6 7">CBS 114824</strain>
    </source>
</reference>